<dbReference type="InterPro" id="IPR002586">
    <property type="entry name" value="CobQ/CobB/MinD/ParA_Nub-bd_dom"/>
</dbReference>
<dbReference type="RefSeq" id="WP_189994331.1">
    <property type="nucleotide sequence ID" value="NZ_BMZS01000012.1"/>
</dbReference>
<dbReference type="Gene3D" id="3.40.50.300">
    <property type="entry name" value="P-loop containing nucleotide triphosphate hydrolases"/>
    <property type="match status" value="1"/>
</dbReference>
<dbReference type="GO" id="GO:0005524">
    <property type="term" value="F:ATP binding"/>
    <property type="evidence" value="ECO:0007669"/>
    <property type="project" value="UniProtKB-KW"/>
</dbReference>
<dbReference type="SUPFAM" id="SSF52540">
    <property type="entry name" value="P-loop containing nucleoside triphosphate hydrolases"/>
    <property type="match status" value="1"/>
</dbReference>
<dbReference type="Proteomes" id="UP000630353">
    <property type="component" value="Unassembled WGS sequence"/>
</dbReference>
<dbReference type="PANTHER" id="PTHR43384">
    <property type="entry name" value="SEPTUM SITE-DETERMINING PROTEIN MIND HOMOLOG, CHLOROPLASTIC-RELATED"/>
    <property type="match status" value="1"/>
</dbReference>
<keyword evidence="2" id="KW-0067">ATP-binding</keyword>
<evidence type="ECO:0000313" key="4">
    <source>
        <dbReference type="EMBL" id="GHD60848.1"/>
    </source>
</evidence>
<reference evidence="4" key="2">
    <citation type="submission" date="2020-09" db="EMBL/GenBank/DDBJ databases">
        <authorList>
            <person name="Sun Q."/>
            <person name="Kim S."/>
        </authorList>
    </citation>
    <scope>NUCLEOTIDE SEQUENCE</scope>
    <source>
        <strain evidence="4">KCTC 42651</strain>
    </source>
</reference>
<dbReference type="GO" id="GO:0016887">
    <property type="term" value="F:ATP hydrolysis activity"/>
    <property type="evidence" value="ECO:0007669"/>
    <property type="project" value="TreeGrafter"/>
</dbReference>
<dbReference type="InterPro" id="IPR033875">
    <property type="entry name" value="FlhG"/>
</dbReference>
<dbReference type="InterPro" id="IPR050625">
    <property type="entry name" value="ParA/MinD_ATPase"/>
</dbReference>
<dbReference type="PANTHER" id="PTHR43384:SF4">
    <property type="entry name" value="CELLULOSE BIOSYNTHESIS PROTEIN BCSQ-RELATED"/>
    <property type="match status" value="1"/>
</dbReference>
<organism evidence="4 5">
    <name type="scientific">Thalassobaculum fulvum</name>
    <dbReference type="NCBI Taxonomy" id="1633335"/>
    <lineage>
        <taxon>Bacteria</taxon>
        <taxon>Pseudomonadati</taxon>
        <taxon>Pseudomonadota</taxon>
        <taxon>Alphaproteobacteria</taxon>
        <taxon>Rhodospirillales</taxon>
        <taxon>Thalassobaculaceae</taxon>
        <taxon>Thalassobaculum</taxon>
    </lineage>
</organism>
<gene>
    <name evidence="4" type="ORF">GCM10017083_47340</name>
</gene>
<dbReference type="GO" id="GO:0009898">
    <property type="term" value="C:cytoplasmic side of plasma membrane"/>
    <property type="evidence" value="ECO:0007669"/>
    <property type="project" value="TreeGrafter"/>
</dbReference>
<accession>A0A918XXC7</accession>
<reference evidence="4" key="1">
    <citation type="journal article" date="2014" name="Int. J. Syst. Evol. Microbiol.">
        <title>Complete genome sequence of Corynebacterium casei LMG S-19264T (=DSM 44701T), isolated from a smear-ripened cheese.</title>
        <authorList>
            <consortium name="US DOE Joint Genome Institute (JGI-PGF)"/>
            <person name="Walter F."/>
            <person name="Albersmeier A."/>
            <person name="Kalinowski J."/>
            <person name="Ruckert C."/>
        </authorList>
    </citation>
    <scope>NUCLEOTIDE SEQUENCE</scope>
    <source>
        <strain evidence="4">KCTC 42651</strain>
    </source>
</reference>
<protein>
    <submittedName>
        <fullName evidence="4">Site-determining protein</fullName>
    </submittedName>
</protein>
<evidence type="ECO:0000259" key="3">
    <source>
        <dbReference type="Pfam" id="PF01656"/>
    </source>
</evidence>
<evidence type="ECO:0000313" key="5">
    <source>
        <dbReference type="Proteomes" id="UP000630353"/>
    </source>
</evidence>
<dbReference type="CDD" id="cd02038">
    <property type="entry name" value="FlhG-like"/>
    <property type="match status" value="1"/>
</dbReference>
<dbReference type="InterPro" id="IPR027417">
    <property type="entry name" value="P-loop_NTPase"/>
</dbReference>
<keyword evidence="5" id="KW-1185">Reference proteome</keyword>
<evidence type="ECO:0000256" key="1">
    <source>
        <dbReference type="ARBA" id="ARBA00022741"/>
    </source>
</evidence>
<dbReference type="GO" id="GO:0051782">
    <property type="term" value="P:negative regulation of cell division"/>
    <property type="evidence" value="ECO:0007669"/>
    <property type="project" value="TreeGrafter"/>
</dbReference>
<dbReference type="PIRSF" id="PIRSF003092">
    <property type="entry name" value="MinD"/>
    <property type="match status" value="1"/>
</dbReference>
<proteinExistence type="predicted"/>
<dbReference type="GO" id="GO:0005829">
    <property type="term" value="C:cytosol"/>
    <property type="evidence" value="ECO:0007669"/>
    <property type="project" value="TreeGrafter"/>
</dbReference>
<feature type="domain" description="CobQ/CobB/MinD/ParA nucleotide binding" evidence="3">
    <location>
        <begin position="23"/>
        <end position="240"/>
    </location>
</feature>
<comment type="caution">
    <text evidence="4">The sequence shown here is derived from an EMBL/GenBank/DDBJ whole genome shotgun (WGS) entry which is preliminary data.</text>
</comment>
<dbReference type="AlphaFoldDB" id="A0A918XXC7"/>
<dbReference type="Pfam" id="PF01656">
    <property type="entry name" value="CbiA"/>
    <property type="match status" value="1"/>
</dbReference>
<dbReference type="InterPro" id="IPR025501">
    <property type="entry name" value="MinD_FleN"/>
</dbReference>
<name>A0A918XXC7_9PROT</name>
<keyword evidence="1" id="KW-0547">Nucleotide-binding</keyword>
<dbReference type="EMBL" id="BMZS01000012">
    <property type="protein sequence ID" value="GHD60848.1"/>
    <property type="molecule type" value="Genomic_DNA"/>
</dbReference>
<sequence>MVPSGAPTPAGPPTKLAKGRNLIAVASGKGGVGKTWFAVTLCHALSRAGRKVLLFDADLGLANVDIQLGLMPQRDLGGVLAGRLSLAQARVRYDEGQFDIIAGRSGSGNLAQLPSNRLGALGTELIELGRSYDSVVMDMGAGLDRTVRLLSGRAGTILVVATAEPTSLTDAYAFIKVTLTNDPTADVRVVINAADSKAEGQRTYETLRKACANFLKAEPPLAGIIRRDRKVIEAIRTQTPIMIRYPGADAALDVEAIAEHLQETR</sequence>
<evidence type="ECO:0000256" key="2">
    <source>
        <dbReference type="ARBA" id="ARBA00022840"/>
    </source>
</evidence>